<feature type="domain" description="DUF218" evidence="2">
    <location>
        <begin position="59"/>
        <end position="192"/>
    </location>
</feature>
<accession>A0A4V3CZF6</accession>
<organism evidence="3 4">
    <name type="scientific">Labedaea rhizosphaerae</name>
    <dbReference type="NCBI Taxonomy" id="598644"/>
    <lineage>
        <taxon>Bacteria</taxon>
        <taxon>Bacillati</taxon>
        <taxon>Actinomycetota</taxon>
        <taxon>Actinomycetes</taxon>
        <taxon>Pseudonocardiales</taxon>
        <taxon>Pseudonocardiaceae</taxon>
        <taxon>Labedaea</taxon>
    </lineage>
</organism>
<dbReference type="PANTHER" id="PTHR30336:SF6">
    <property type="entry name" value="INTEGRAL MEMBRANE PROTEIN"/>
    <property type="match status" value="1"/>
</dbReference>
<evidence type="ECO:0000313" key="4">
    <source>
        <dbReference type="Proteomes" id="UP000295444"/>
    </source>
</evidence>
<proteinExistence type="predicted"/>
<feature type="transmembrane region" description="Helical" evidence="1">
    <location>
        <begin position="12"/>
        <end position="36"/>
    </location>
</feature>
<dbReference type="Proteomes" id="UP000295444">
    <property type="component" value="Unassembled WGS sequence"/>
</dbReference>
<dbReference type="InterPro" id="IPR003848">
    <property type="entry name" value="DUF218"/>
</dbReference>
<evidence type="ECO:0000256" key="1">
    <source>
        <dbReference type="SAM" id="Phobius"/>
    </source>
</evidence>
<comment type="caution">
    <text evidence="3">The sequence shown here is derived from an EMBL/GenBank/DDBJ whole genome shotgun (WGS) entry which is preliminary data.</text>
</comment>
<dbReference type="InterPro" id="IPR051599">
    <property type="entry name" value="Cell_Envelope_Assoc"/>
</dbReference>
<dbReference type="RefSeq" id="WP_243754166.1">
    <property type="nucleotide sequence ID" value="NZ_SNXZ01000003.1"/>
</dbReference>
<name>A0A4V3CZF6_LABRH</name>
<gene>
    <name evidence="3" type="ORF">EV186_103775</name>
</gene>
<keyword evidence="4" id="KW-1185">Reference proteome</keyword>
<protein>
    <submittedName>
        <fullName evidence="3">Vancomycin permeability regulator SanA</fullName>
    </submittedName>
</protein>
<dbReference type="CDD" id="cd06259">
    <property type="entry name" value="YdcF-like"/>
    <property type="match status" value="1"/>
</dbReference>
<keyword evidence="1" id="KW-1133">Transmembrane helix</keyword>
<dbReference type="Pfam" id="PF02698">
    <property type="entry name" value="DUF218"/>
    <property type="match status" value="1"/>
</dbReference>
<reference evidence="3 4" key="1">
    <citation type="submission" date="2019-03" db="EMBL/GenBank/DDBJ databases">
        <title>Genomic Encyclopedia of Type Strains, Phase IV (KMG-IV): sequencing the most valuable type-strain genomes for metagenomic binning, comparative biology and taxonomic classification.</title>
        <authorList>
            <person name="Goeker M."/>
        </authorList>
    </citation>
    <scope>NUCLEOTIDE SEQUENCE [LARGE SCALE GENOMIC DNA]</scope>
    <source>
        <strain evidence="3 4">DSM 45361</strain>
    </source>
</reference>
<keyword evidence="1" id="KW-0472">Membrane</keyword>
<dbReference type="Gene3D" id="3.40.50.2300">
    <property type="match status" value="1"/>
</dbReference>
<dbReference type="GO" id="GO:0005886">
    <property type="term" value="C:plasma membrane"/>
    <property type="evidence" value="ECO:0007669"/>
    <property type="project" value="TreeGrafter"/>
</dbReference>
<dbReference type="AlphaFoldDB" id="A0A4V3CZF6"/>
<keyword evidence="1" id="KW-0812">Transmembrane</keyword>
<dbReference type="EMBL" id="SNXZ01000003">
    <property type="protein sequence ID" value="TDP97798.1"/>
    <property type="molecule type" value="Genomic_DNA"/>
</dbReference>
<evidence type="ECO:0000313" key="3">
    <source>
        <dbReference type="EMBL" id="TDP97798.1"/>
    </source>
</evidence>
<evidence type="ECO:0000259" key="2">
    <source>
        <dbReference type="Pfam" id="PF02698"/>
    </source>
</evidence>
<sequence length="225" mass="24463">MGWIRGLWRRAWVRRPLLVAMVVGPAAVVAMVASWLSIRVLTGDRVYTAATVPPAPVGIVLGARVLPDGTPQAYLESRLQAAKTLYDTGKVRVLLVTGDNGSVQYDEVTAMRTWLTQHGVPADKVVADYAGFDTYDSCTRAARIFGVSKAIVVTQDFHVRRAIFLCTRAGIDTNGVVSPAPDNDFRYQVREVAASLKAVVDYLVQPDPKYLGRQETGVTTALASK</sequence>
<dbReference type="PANTHER" id="PTHR30336">
    <property type="entry name" value="INNER MEMBRANE PROTEIN, PROBABLE PERMEASE"/>
    <property type="match status" value="1"/>
</dbReference>